<comment type="caution">
    <text evidence="6">The sequence shown here is derived from an EMBL/GenBank/DDBJ whole genome shotgun (WGS) entry which is preliminary data.</text>
</comment>
<evidence type="ECO:0000256" key="2">
    <source>
        <dbReference type="ARBA" id="ARBA00023242"/>
    </source>
</evidence>
<organism evidence="6 7">
    <name type="scientific">Patella caerulea</name>
    <name type="common">Rayed Mediterranean limpet</name>
    <dbReference type="NCBI Taxonomy" id="87958"/>
    <lineage>
        <taxon>Eukaryota</taxon>
        <taxon>Metazoa</taxon>
        <taxon>Spiralia</taxon>
        <taxon>Lophotrochozoa</taxon>
        <taxon>Mollusca</taxon>
        <taxon>Gastropoda</taxon>
        <taxon>Patellogastropoda</taxon>
        <taxon>Patelloidea</taxon>
        <taxon>Patellidae</taxon>
        <taxon>Patella</taxon>
    </lineage>
</organism>
<dbReference type="InterPro" id="IPR025927">
    <property type="entry name" value="Znf_KANL2-like"/>
</dbReference>
<keyword evidence="3" id="KW-0175">Coiled coil</keyword>
<evidence type="ECO:0000313" key="7">
    <source>
        <dbReference type="Proteomes" id="UP001347796"/>
    </source>
</evidence>
<dbReference type="PANTHER" id="PTHR16198">
    <property type="match status" value="1"/>
</dbReference>
<dbReference type="PANTHER" id="PTHR16198:SF2">
    <property type="entry name" value="INO80 COMPLEX SUBUNIT D"/>
    <property type="match status" value="1"/>
</dbReference>
<feature type="domain" description="KANL2-like probable zinc-finger" evidence="5">
    <location>
        <begin position="18"/>
        <end position="79"/>
    </location>
</feature>
<dbReference type="Pfam" id="PF13891">
    <property type="entry name" value="zf-C3HC3H_KANSL2"/>
    <property type="match status" value="2"/>
</dbReference>
<evidence type="ECO:0000313" key="6">
    <source>
        <dbReference type="EMBL" id="KAK6180890.1"/>
    </source>
</evidence>
<protein>
    <recommendedName>
        <fullName evidence="5">KANL2-like probable zinc-finger domain-containing protein</fullName>
    </recommendedName>
</protein>
<feature type="compositionally biased region" description="Basic and acidic residues" evidence="4">
    <location>
        <begin position="721"/>
        <end position="734"/>
    </location>
</feature>
<name>A0AAN8JST1_PATCE</name>
<feature type="compositionally biased region" description="Basic residues" evidence="4">
    <location>
        <begin position="675"/>
        <end position="689"/>
    </location>
</feature>
<feature type="compositionally biased region" description="Low complexity" evidence="4">
    <location>
        <begin position="735"/>
        <end position="747"/>
    </location>
</feature>
<feature type="coiled-coil region" evidence="3">
    <location>
        <begin position="810"/>
        <end position="873"/>
    </location>
</feature>
<feature type="region of interest" description="Disordered" evidence="4">
    <location>
        <begin position="1120"/>
        <end position="1157"/>
    </location>
</feature>
<feature type="compositionally biased region" description="Pro residues" evidence="4">
    <location>
        <begin position="176"/>
        <end position="186"/>
    </location>
</feature>
<keyword evidence="2" id="KW-0539">Nucleus</keyword>
<proteinExistence type="predicted"/>
<feature type="domain" description="KANL2-like probable zinc-finger" evidence="5">
    <location>
        <begin position="587"/>
        <end position="644"/>
    </location>
</feature>
<dbReference type="AlphaFoldDB" id="A0AAN8JST1"/>
<accession>A0AAN8JST1</accession>
<sequence>MFEGKNIHYSSVDNKPLCSFSTKVCNQRRLNGYAFCVRHILEDFTAPFKRCGYVAKSSNQMCTQPIPKNEERIYCNNHMQVLGMLPKKERKPKKEKDNKNTNKDSKLSFGDRVKTKFNVKKSVGVTKPKTENISVNIDDPYDPYAFSDPVAEAPCILSNSSSSSLPSPNTEFKSVPPSPGYVPPKTPSNEGTSTIAKLYPELAEKLEKIKPKTVEPKVKSRMRNSHNMKFNKLQTKIAQNRIKDKLRKSQENSHFNEGLQTIQARSNLESVTSTVINNSNNNNINYSDEQVRFPMVPPPYNGSVIPPLVGASPHLLGYKTTDHPNIQQIPQEPHGLPPPYPRVACGQPYGVPRTSNVVAHSNDQHPVIAAPTLTPAPVVPCATAPYNLPPPPPYIPPKPPKRPPSPVLPVLCEKPQRLKCLLLEKEAKQRLKRDSSVKYYSFHARRKISNHILINQGICSSDEESEDEDVDMLPWQPNWFCPSSDDDNNDEDEPDEDFSDLRTTKLALLRSRLRRQCHQCRTATRGNTTVKKSSNLEVLALIKAAKEEPRASVRCIQEILRKPRKPIDKYKLRGLEKKRCCHKNDTDVQCCNNVLPYTNHCLKHIMYNVDQQLFDYCTAKFADNTQCCVPIFDIKHELPLCHEHGAKADNYQKIQVAEVRKRPRKKTKPPALSRPPKKGKKKKKGRAVRPQKPIPPSSPIGDTTMPETELDVTMVTDVSGNEEKASNSTDKTEENNMASTSSSNNNTKMIENNLDLEETLGTVIDKNFELPLEQASRLLEEQDFQEVFNKIPDEAFDIFYSRNDPTVEETEELERALAAASSDIHAAKETLEQLVKGEISVDDIGEELTAILAQTLQANLQQQEGNLHQMAANLTCDSESATTLARNTAFNDMHLSNSHVGLDVGNNVPPTSMNSNMAYTRQTMPAHNSSPANLNTLDNTGPTLPHQVQTQKYYQVSNGPSLSLPSQNMNQASRSYTVVSGMPLAYQQTNLPFTPHSQPINLPQQTLISQQVARAPHPNTQQLRVNSQLISSLPGQQHGGQHSVLAQQVSRQAWPVPGAQSVSYQNTNGYPAPRHQFGQNVNATNPIGKFAVSAQSTATTSEVTNMTNKTDSLYSQMNHSINLPDSAGGSPGQGFAHHPRTANFTSLQPPFTSNTGS</sequence>
<evidence type="ECO:0000256" key="1">
    <source>
        <dbReference type="ARBA" id="ARBA00004123"/>
    </source>
</evidence>
<feature type="region of interest" description="Disordered" evidence="4">
    <location>
        <begin position="652"/>
        <end position="748"/>
    </location>
</feature>
<keyword evidence="7" id="KW-1185">Reference proteome</keyword>
<evidence type="ECO:0000256" key="3">
    <source>
        <dbReference type="SAM" id="Coils"/>
    </source>
</evidence>
<feature type="region of interest" description="Disordered" evidence="4">
    <location>
        <begin position="85"/>
        <end position="109"/>
    </location>
</feature>
<feature type="region of interest" description="Disordered" evidence="4">
    <location>
        <begin position="159"/>
        <end position="192"/>
    </location>
</feature>
<evidence type="ECO:0000256" key="4">
    <source>
        <dbReference type="SAM" id="MobiDB-lite"/>
    </source>
</evidence>
<reference evidence="6 7" key="1">
    <citation type="submission" date="2024-01" db="EMBL/GenBank/DDBJ databases">
        <title>The genome of the rayed Mediterranean limpet Patella caerulea (Linnaeus, 1758).</title>
        <authorList>
            <person name="Anh-Thu Weber A."/>
            <person name="Halstead-Nussloch G."/>
        </authorList>
    </citation>
    <scope>NUCLEOTIDE SEQUENCE [LARGE SCALE GENOMIC DNA]</scope>
    <source>
        <strain evidence="6">AATW-2023a</strain>
        <tissue evidence="6">Whole specimen</tissue>
    </source>
</reference>
<feature type="compositionally biased region" description="Low complexity" evidence="4">
    <location>
        <begin position="159"/>
        <end position="169"/>
    </location>
</feature>
<feature type="compositionally biased region" description="Polar residues" evidence="4">
    <location>
        <begin position="1142"/>
        <end position="1157"/>
    </location>
</feature>
<gene>
    <name evidence="6" type="ORF">SNE40_008857</name>
</gene>
<comment type="subcellular location">
    <subcellularLocation>
        <location evidence="1">Nucleus</location>
    </subcellularLocation>
</comment>
<dbReference type="EMBL" id="JAZGQO010000007">
    <property type="protein sequence ID" value="KAK6180890.1"/>
    <property type="molecule type" value="Genomic_DNA"/>
</dbReference>
<dbReference type="GO" id="GO:0005634">
    <property type="term" value="C:nucleus"/>
    <property type="evidence" value="ECO:0007669"/>
    <property type="project" value="UniProtKB-SubCell"/>
</dbReference>
<dbReference type="Proteomes" id="UP001347796">
    <property type="component" value="Unassembled WGS sequence"/>
</dbReference>
<feature type="compositionally biased region" description="Basic and acidic residues" evidence="4">
    <location>
        <begin position="92"/>
        <end position="109"/>
    </location>
</feature>
<evidence type="ECO:0000259" key="5">
    <source>
        <dbReference type="Pfam" id="PF13891"/>
    </source>
</evidence>